<dbReference type="PRINTS" id="PR00887">
    <property type="entry name" value="SSRCOGNITION"/>
</dbReference>
<feature type="region of interest" description="Disordered" evidence="10">
    <location>
        <begin position="299"/>
        <end position="430"/>
    </location>
</feature>
<evidence type="ECO:0000259" key="11">
    <source>
        <dbReference type="SMART" id="SM01287"/>
    </source>
</evidence>
<evidence type="ECO:0000313" key="13">
    <source>
        <dbReference type="Proteomes" id="UP001489004"/>
    </source>
</evidence>
<feature type="compositionally biased region" description="Acidic residues" evidence="10">
    <location>
        <begin position="365"/>
        <end position="408"/>
    </location>
</feature>
<reference evidence="12 13" key="1">
    <citation type="journal article" date="2024" name="Nat. Commun.">
        <title>Phylogenomics reveals the evolutionary origins of lichenization in chlorophyte algae.</title>
        <authorList>
            <person name="Puginier C."/>
            <person name="Libourel C."/>
            <person name="Otte J."/>
            <person name="Skaloud P."/>
            <person name="Haon M."/>
            <person name="Grisel S."/>
            <person name="Petersen M."/>
            <person name="Berrin J.G."/>
            <person name="Delaux P.M."/>
            <person name="Dal Grande F."/>
            <person name="Keller J."/>
        </authorList>
    </citation>
    <scope>NUCLEOTIDE SEQUENCE [LARGE SCALE GENOMIC DNA]</scope>
    <source>
        <strain evidence="12 13">SAG 2043</strain>
    </source>
</reference>
<evidence type="ECO:0000313" key="12">
    <source>
        <dbReference type="EMBL" id="KAK9808622.1"/>
    </source>
</evidence>
<keyword evidence="8 9" id="KW-0539">Nucleus</keyword>
<dbReference type="EMBL" id="JALJOR010000011">
    <property type="protein sequence ID" value="KAK9808622.1"/>
    <property type="molecule type" value="Genomic_DNA"/>
</dbReference>
<keyword evidence="2 9" id="KW-0158">Chromosome</keyword>
<protein>
    <recommendedName>
        <fullName evidence="9">FACT complex subunit SSRP1</fullName>
    </recommendedName>
</protein>
<sequence length="430" mass="45990">MGHLETLQGVIGKLQSGPKLIDLIKGTGPQQGDIAAAVISVLKESAELRADKENQRSAQVHSSTHALLGQALSRVDALMFITPRGKQDLLFYADRMVLHSAKTDVSVPYSAVKSIAVIDKIPKDTKKKVLLYLHIDTDAGIKNGKQPLSAVVLQTTADAQLDIAHPKDSKARLKGNAPIVICQALGVLGMTSFCSPSRDVFQSSTGDAGIEAVVKVNQGVLFPMQTAICFLERPPLFLPMADIQSVEFGRAGGGSSTFDFFVHGRDGKVQEFSNIPRAEVQRLMQYVADCKLKVGSGEDEEDEALEYHGPAGGAGRGTVAAADDDESDEEDSDFDPDRGSSDEEPAPAKRRKRDGGASGSNAGDAAEEEELRNEEDEEEEGEEEGSGSDEDSDDGSGSEVEVESEDDVPSSAIRALVDQAKQHKKRKRAS</sequence>
<dbReference type="Gene3D" id="2.30.29.30">
    <property type="entry name" value="Pleckstrin-homology domain (PH domain)/Phosphotyrosine-binding domain (PTB)"/>
    <property type="match status" value="1"/>
</dbReference>
<dbReference type="GO" id="GO:0006281">
    <property type="term" value="P:DNA repair"/>
    <property type="evidence" value="ECO:0007669"/>
    <property type="project" value="UniProtKB-KW"/>
</dbReference>
<dbReference type="AlphaFoldDB" id="A0AAW1PIB5"/>
<evidence type="ECO:0000256" key="4">
    <source>
        <dbReference type="ARBA" id="ARBA00022763"/>
    </source>
</evidence>
<keyword evidence="6 9" id="KW-0804">Transcription</keyword>
<dbReference type="InterPro" id="IPR000969">
    <property type="entry name" value="SSRP1/POB3"/>
</dbReference>
<keyword evidence="5 9" id="KW-0805">Transcription regulation</keyword>
<evidence type="ECO:0000256" key="7">
    <source>
        <dbReference type="ARBA" id="ARBA00023204"/>
    </source>
</evidence>
<dbReference type="InterPro" id="IPR011993">
    <property type="entry name" value="PH-like_dom_sf"/>
</dbReference>
<dbReference type="GO" id="GO:0042393">
    <property type="term" value="F:histone binding"/>
    <property type="evidence" value="ECO:0007669"/>
    <property type="project" value="TreeGrafter"/>
</dbReference>
<proteinExistence type="inferred from homology"/>
<dbReference type="Proteomes" id="UP001489004">
    <property type="component" value="Unassembled WGS sequence"/>
</dbReference>
<accession>A0AAW1PIB5</accession>
<comment type="function">
    <text evidence="9">Component of the FACT complex, a general chromatin factor that acts to reorganize nucleosomes. The FACT complex is involved in multiple processes that require DNA as a template such as mRNA elongation, DNA replication and DNA repair. During transcription elongation the FACT complex acts as a histone chaperone that both destabilizes and restores nucleosomal structure. It facilitates the passage of RNA polymerase II and transcription by promoting the dissociation of one histone H2A-H2B dimer from the nucleosome, then subsequently promotes the reestablishment of the nucleosome following the passage of RNA polymerase II.</text>
</comment>
<comment type="caution">
    <text evidence="12">The sequence shown here is derived from an EMBL/GenBank/DDBJ whole genome shotgun (WGS) entry which is preliminary data.</text>
</comment>
<dbReference type="SUPFAM" id="SSF50729">
    <property type="entry name" value="PH domain-like"/>
    <property type="match status" value="1"/>
</dbReference>
<keyword evidence="13" id="KW-1185">Reference proteome</keyword>
<name>A0AAW1PIB5_9CHLO</name>
<keyword evidence="7 9" id="KW-0234">DNA repair</keyword>
<evidence type="ECO:0000256" key="8">
    <source>
        <dbReference type="ARBA" id="ARBA00023242"/>
    </source>
</evidence>
<keyword evidence="4 9" id="KW-0227">DNA damage</keyword>
<dbReference type="SMART" id="SM01287">
    <property type="entry name" value="Rtt106"/>
    <property type="match status" value="1"/>
</dbReference>
<gene>
    <name evidence="12" type="ORF">WJX72_000695</name>
</gene>
<dbReference type="GO" id="GO:0003677">
    <property type="term" value="F:DNA binding"/>
    <property type="evidence" value="ECO:0007669"/>
    <property type="project" value="InterPro"/>
</dbReference>
<feature type="domain" description="Histone chaperone RTT106/FACT complex subunit SPT16-like middle" evidence="11">
    <location>
        <begin position="207"/>
        <end position="297"/>
    </location>
</feature>
<dbReference type="PANTHER" id="PTHR45849:SF1">
    <property type="entry name" value="FACT COMPLEX SUBUNIT SSRP1"/>
    <property type="match status" value="1"/>
</dbReference>
<dbReference type="Pfam" id="PF21103">
    <property type="entry name" value="PH1_SSRP1-like"/>
    <property type="match status" value="1"/>
</dbReference>
<dbReference type="PANTHER" id="PTHR45849">
    <property type="entry name" value="FACT COMPLEX SUBUNIT SSRP1"/>
    <property type="match status" value="1"/>
</dbReference>
<dbReference type="GO" id="GO:0006260">
    <property type="term" value="P:DNA replication"/>
    <property type="evidence" value="ECO:0007669"/>
    <property type="project" value="UniProtKB-KW"/>
</dbReference>
<evidence type="ECO:0000256" key="9">
    <source>
        <dbReference type="RuleBase" id="RU364013"/>
    </source>
</evidence>
<dbReference type="GO" id="GO:0035101">
    <property type="term" value="C:FACT complex"/>
    <property type="evidence" value="ECO:0007669"/>
    <property type="project" value="TreeGrafter"/>
</dbReference>
<evidence type="ECO:0000256" key="5">
    <source>
        <dbReference type="ARBA" id="ARBA00023015"/>
    </source>
</evidence>
<comment type="similarity">
    <text evidence="1 9">Belongs to the SSRP1 family.</text>
</comment>
<comment type="subcellular location">
    <subcellularLocation>
        <location evidence="9">Nucleus</location>
    </subcellularLocation>
    <subcellularLocation>
        <location evidence="9">Chromosome</location>
    </subcellularLocation>
</comment>
<evidence type="ECO:0000256" key="1">
    <source>
        <dbReference type="ARBA" id="ARBA00010060"/>
    </source>
</evidence>
<evidence type="ECO:0000256" key="10">
    <source>
        <dbReference type="SAM" id="MobiDB-lite"/>
    </source>
</evidence>
<organism evidence="12 13">
    <name type="scientific">[Myrmecia] bisecta</name>
    <dbReference type="NCBI Taxonomy" id="41462"/>
    <lineage>
        <taxon>Eukaryota</taxon>
        <taxon>Viridiplantae</taxon>
        <taxon>Chlorophyta</taxon>
        <taxon>core chlorophytes</taxon>
        <taxon>Trebouxiophyceae</taxon>
        <taxon>Trebouxiales</taxon>
        <taxon>Trebouxiaceae</taxon>
        <taxon>Myrmecia</taxon>
    </lineage>
</organism>
<keyword evidence="3 9" id="KW-0235">DNA replication</keyword>
<dbReference type="InterPro" id="IPR050454">
    <property type="entry name" value="RTT106/SSRP1_HistChap/FACT"/>
</dbReference>
<dbReference type="Pfam" id="PF08512">
    <property type="entry name" value="Rttp106-like_middle"/>
    <property type="match status" value="1"/>
</dbReference>
<dbReference type="Gene3D" id="2.30.29.150">
    <property type="match status" value="1"/>
</dbReference>
<dbReference type="InterPro" id="IPR013719">
    <property type="entry name" value="RTT106/SPT16-like_middle_dom"/>
</dbReference>
<feature type="compositionally biased region" description="Acidic residues" evidence="10">
    <location>
        <begin position="322"/>
        <end position="334"/>
    </location>
</feature>
<evidence type="ECO:0000256" key="6">
    <source>
        <dbReference type="ARBA" id="ARBA00023163"/>
    </source>
</evidence>
<dbReference type="InterPro" id="IPR048993">
    <property type="entry name" value="SSRP1-like_PH1"/>
</dbReference>
<evidence type="ECO:0000256" key="3">
    <source>
        <dbReference type="ARBA" id="ARBA00022705"/>
    </source>
</evidence>
<dbReference type="GO" id="GO:0031491">
    <property type="term" value="F:nucleosome binding"/>
    <property type="evidence" value="ECO:0007669"/>
    <property type="project" value="TreeGrafter"/>
</dbReference>
<evidence type="ECO:0000256" key="2">
    <source>
        <dbReference type="ARBA" id="ARBA00022454"/>
    </source>
</evidence>